<evidence type="ECO:0000256" key="1">
    <source>
        <dbReference type="ARBA" id="ARBA00004141"/>
    </source>
</evidence>
<dbReference type="RefSeq" id="XP_005729688.1">
    <property type="nucleotide sequence ID" value="XM_005729631.1"/>
</dbReference>
<feature type="transmembrane region" description="Helical" evidence="13">
    <location>
        <begin position="198"/>
        <end position="219"/>
    </location>
</feature>
<dbReference type="Proteomes" id="UP000695023">
    <property type="component" value="Unplaced"/>
</dbReference>
<feature type="transmembrane region" description="Helical" evidence="13">
    <location>
        <begin position="80"/>
        <end position="109"/>
    </location>
</feature>
<comment type="similarity">
    <text evidence="2 11">Belongs to the G-protein coupled receptor T2R family.</text>
</comment>
<keyword evidence="7 12" id="KW-0297">G-protein coupled receptor</keyword>
<accession>A0A9Y3VHB0</accession>
<proteinExistence type="inferred from homology"/>
<evidence type="ECO:0000256" key="8">
    <source>
        <dbReference type="ARBA" id="ARBA00023136"/>
    </source>
</evidence>
<protein>
    <recommendedName>
        <fullName evidence="12">Taste receptor type 2</fullName>
    </recommendedName>
</protein>
<comment type="subcellular location">
    <subcellularLocation>
        <location evidence="1 12">Membrane</location>
        <topology evidence="1 12">Multi-pass membrane protein</topology>
    </subcellularLocation>
</comment>
<reference evidence="15" key="1">
    <citation type="submission" date="2025-08" db="UniProtKB">
        <authorList>
            <consortium name="RefSeq"/>
        </authorList>
    </citation>
    <scope>IDENTIFICATION</scope>
</reference>
<feature type="transmembrane region" description="Helical" evidence="13">
    <location>
        <begin position="47"/>
        <end position="68"/>
    </location>
</feature>
<keyword evidence="5 12" id="KW-0812">Transmembrane</keyword>
<evidence type="ECO:0000313" key="15">
    <source>
        <dbReference type="RefSeq" id="XP_005729688.1"/>
    </source>
</evidence>
<feature type="transmembrane region" description="Helical" evidence="13">
    <location>
        <begin position="130"/>
        <end position="152"/>
    </location>
</feature>
<keyword evidence="9 12" id="KW-0675">Receptor</keyword>
<dbReference type="PANTHER" id="PTHR11394:SF148">
    <property type="entry name" value="TASTE RECEPTOR TYPE 2"/>
    <property type="match status" value="1"/>
</dbReference>
<gene>
    <name evidence="15" type="primary">tas2r202</name>
</gene>
<dbReference type="GO" id="GO:0016020">
    <property type="term" value="C:membrane"/>
    <property type="evidence" value="ECO:0007669"/>
    <property type="project" value="UniProtKB-SubCell"/>
</dbReference>
<dbReference type="SUPFAM" id="SSF81321">
    <property type="entry name" value="Family A G protein-coupled receptor-like"/>
    <property type="match status" value="1"/>
</dbReference>
<evidence type="ECO:0000256" key="2">
    <source>
        <dbReference type="ARBA" id="ARBA00007376"/>
    </source>
</evidence>
<keyword evidence="8 12" id="KW-0472">Membrane</keyword>
<keyword evidence="3 12" id="KW-0919">Taste</keyword>
<evidence type="ECO:0000256" key="9">
    <source>
        <dbReference type="ARBA" id="ARBA00023170"/>
    </source>
</evidence>
<evidence type="ECO:0000256" key="13">
    <source>
        <dbReference type="SAM" id="Phobius"/>
    </source>
</evidence>
<keyword evidence="10 12" id="KW-0807">Transducer</keyword>
<evidence type="ECO:0000256" key="10">
    <source>
        <dbReference type="ARBA" id="ARBA00023224"/>
    </source>
</evidence>
<feature type="transmembrane region" description="Helical" evidence="13">
    <location>
        <begin position="273"/>
        <end position="294"/>
    </location>
</feature>
<dbReference type="InterPro" id="IPR007960">
    <property type="entry name" value="TAS2R"/>
</dbReference>
<evidence type="ECO:0000256" key="12">
    <source>
        <dbReference type="RuleBase" id="RU004424"/>
    </source>
</evidence>
<dbReference type="Pfam" id="PF05296">
    <property type="entry name" value="TAS2R"/>
    <property type="match status" value="1"/>
</dbReference>
<evidence type="ECO:0000256" key="6">
    <source>
        <dbReference type="ARBA" id="ARBA00022989"/>
    </source>
</evidence>
<sequence>MLVLIKYPLWVMTGVLGITTVFFNSYISLMSVLNYKEKKQWTPCETITMALSVASIAHQMTCYFWMTMDEVDSNCQIAQIGYAILLVLTFSFKFIIMWNSSFLTFYYSTKLVHEPNHCYTHAQDVIVKHVTIAVILIPLFGFGTCLPMLVLFNAGNPAAAGNAVGNITYKANGDCGLVFSDTTSVKVYQVMYLLLSDVFPGVVMVKCCISISVHLAIHLQHMKASTNGTHPPKLGTQIRVIEMALGLVANFLVLLVVDLYVNYKIVAHQESTLSLTIFFTSLYTTVAAVVLIYGKRTLWKTLIHDFNFWLSE</sequence>
<feature type="transmembrane region" description="Helical" evidence="13">
    <location>
        <begin position="12"/>
        <end position="35"/>
    </location>
</feature>
<organism evidence="14 15">
    <name type="scientific">Pundamilia nyererei</name>
    <dbReference type="NCBI Taxonomy" id="303518"/>
    <lineage>
        <taxon>Eukaryota</taxon>
        <taxon>Metazoa</taxon>
        <taxon>Chordata</taxon>
        <taxon>Craniata</taxon>
        <taxon>Vertebrata</taxon>
        <taxon>Euteleostomi</taxon>
        <taxon>Actinopterygii</taxon>
        <taxon>Neopterygii</taxon>
        <taxon>Teleostei</taxon>
        <taxon>Neoteleostei</taxon>
        <taxon>Acanthomorphata</taxon>
        <taxon>Ovalentaria</taxon>
        <taxon>Cichlomorphae</taxon>
        <taxon>Cichliformes</taxon>
        <taxon>Cichlidae</taxon>
        <taxon>African cichlids</taxon>
        <taxon>Pseudocrenilabrinae</taxon>
        <taxon>Haplochromini</taxon>
        <taxon>Pundamilia</taxon>
    </lineage>
</organism>
<dbReference type="CTD" id="798975"/>
<dbReference type="GO" id="GO:0004930">
    <property type="term" value="F:G protein-coupled receptor activity"/>
    <property type="evidence" value="ECO:0007669"/>
    <property type="project" value="UniProtKB-KW"/>
</dbReference>
<evidence type="ECO:0000256" key="11">
    <source>
        <dbReference type="RuleBase" id="RU004423"/>
    </source>
</evidence>
<keyword evidence="4 12" id="KW-0716">Sensory transduction</keyword>
<dbReference type="Gene3D" id="1.20.1070.10">
    <property type="entry name" value="Rhodopsin 7-helix transmembrane proteins"/>
    <property type="match status" value="1"/>
</dbReference>
<keyword evidence="14" id="KW-1185">Reference proteome</keyword>
<evidence type="ECO:0000256" key="7">
    <source>
        <dbReference type="ARBA" id="ARBA00023040"/>
    </source>
</evidence>
<dbReference type="AlphaFoldDB" id="A0A9Y3VHB0"/>
<evidence type="ECO:0000256" key="3">
    <source>
        <dbReference type="ARBA" id="ARBA00022480"/>
    </source>
</evidence>
<dbReference type="GO" id="GO:0033038">
    <property type="term" value="F:bitter taste receptor activity"/>
    <property type="evidence" value="ECO:0007669"/>
    <property type="project" value="InterPro"/>
</dbReference>
<evidence type="ECO:0000313" key="14">
    <source>
        <dbReference type="Proteomes" id="UP000695023"/>
    </source>
</evidence>
<dbReference type="PANTHER" id="PTHR11394">
    <property type="entry name" value="TASTE RECEPTOR TYPE 2"/>
    <property type="match status" value="1"/>
</dbReference>
<evidence type="ECO:0000256" key="4">
    <source>
        <dbReference type="ARBA" id="ARBA00022606"/>
    </source>
</evidence>
<name>A0A9Y3VHB0_9CICH</name>
<keyword evidence="6 13" id="KW-1133">Transmembrane helix</keyword>
<evidence type="ECO:0000256" key="5">
    <source>
        <dbReference type="ARBA" id="ARBA00022692"/>
    </source>
</evidence>
<feature type="transmembrane region" description="Helical" evidence="13">
    <location>
        <begin position="240"/>
        <end position="261"/>
    </location>
</feature>